<feature type="non-terminal residue" evidence="2">
    <location>
        <position position="59"/>
    </location>
</feature>
<reference evidence="2 3" key="1">
    <citation type="journal article" date="2021" name="BMC Genomics">
        <title>Datura genome reveals duplications of psychoactive alkaloid biosynthetic genes and high mutation rate following tissue culture.</title>
        <authorList>
            <person name="Rajewski A."/>
            <person name="Carter-House D."/>
            <person name="Stajich J."/>
            <person name="Litt A."/>
        </authorList>
    </citation>
    <scope>NUCLEOTIDE SEQUENCE [LARGE SCALE GENOMIC DNA]</scope>
    <source>
        <strain evidence="2">AR-01</strain>
    </source>
</reference>
<dbReference type="Proteomes" id="UP000823775">
    <property type="component" value="Unassembled WGS sequence"/>
</dbReference>
<keyword evidence="1" id="KW-0472">Membrane</keyword>
<name>A0ABS8SYC7_DATST</name>
<sequence>NLLPDRNLFPSSLYVLSEVGGGEICPNLILDDGKLDSWYALYVAAFVKFWWISHGLLRS</sequence>
<evidence type="ECO:0000313" key="2">
    <source>
        <dbReference type="EMBL" id="MCD7463728.1"/>
    </source>
</evidence>
<keyword evidence="1" id="KW-0812">Transmembrane</keyword>
<organism evidence="2 3">
    <name type="scientific">Datura stramonium</name>
    <name type="common">Jimsonweed</name>
    <name type="synonym">Common thornapple</name>
    <dbReference type="NCBI Taxonomy" id="4076"/>
    <lineage>
        <taxon>Eukaryota</taxon>
        <taxon>Viridiplantae</taxon>
        <taxon>Streptophyta</taxon>
        <taxon>Embryophyta</taxon>
        <taxon>Tracheophyta</taxon>
        <taxon>Spermatophyta</taxon>
        <taxon>Magnoliopsida</taxon>
        <taxon>eudicotyledons</taxon>
        <taxon>Gunneridae</taxon>
        <taxon>Pentapetalae</taxon>
        <taxon>asterids</taxon>
        <taxon>lamiids</taxon>
        <taxon>Solanales</taxon>
        <taxon>Solanaceae</taxon>
        <taxon>Solanoideae</taxon>
        <taxon>Datureae</taxon>
        <taxon>Datura</taxon>
    </lineage>
</organism>
<feature type="transmembrane region" description="Helical" evidence="1">
    <location>
        <begin position="38"/>
        <end position="57"/>
    </location>
</feature>
<dbReference type="EMBL" id="JACEIK010000910">
    <property type="protein sequence ID" value="MCD7463728.1"/>
    <property type="molecule type" value="Genomic_DNA"/>
</dbReference>
<gene>
    <name evidence="2" type="ORF">HAX54_051287</name>
</gene>
<feature type="non-terminal residue" evidence="2">
    <location>
        <position position="1"/>
    </location>
</feature>
<comment type="caution">
    <text evidence="2">The sequence shown here is derived from an EMBL/GenBank/DDBJ whole genome shotgun (WGS) entry which is preliminary data.</text>
</comment>
<accession>A0ABS8SYC7</accession>
<proteinExistence type="predicted"/>
<evidence type="ECO:0000256" key="1">
    <source>
        <dbReference type="SAM" id="Phobius"/>
    </source>
</evidence>
<protein>
    <submittedName>
        <fullName evidence="2">Uncharacterized protein</fullName>
    </submittedName>
</protein>
<keyword evidence="1" id="KW-1133">Transmembrane helix</keyword>
<keyword evidence="3" id="KW-1185">Reference proteome</keyword>
<evidence type="ECO:0000313" key="3">
    <source>
        <dbReference type="Proteomes" id="UP000823775"/>
    </source>
</evidence>